<gene>
    <name evidence="2" type="ORF">MFIFM68171_09756</name>
</gene>
<accession>A0ABQ0GP80</accession>
<dbReference type="Proteomes" id="UP001628179">
    <property type="component" value="Unassembled WGS sequence"/>
</dbReference>
<protein>
    <submittedName>
        <fullName evidence="2">Uncharacterized protein</fullName>
    </submittedName>
</protein>
<keyword evidence="1" id="KW-1133">Transmembrane helix</keyword>
<reference evidence="2 3" key="1">
    <citation type="submission" date="2024-09" db="EMBL/GenBank/DDBJ databases">
        <title>Itraconazole resistance in Madurella fahalii resulting from another homologue of gene encoding cytochrome P450 14-alpha sterol demethylase (CYP51).</title>
        <authorList>
            <person name="Yoshioka I."/>
            <person name="Fahal A.H."/>
            <person name="Kaneko S."/>
            <person name="Yaguchi T."/>
        </authorList>
    </citation>
    <scope>NUCLEOTIDE SEQUENCE [LARGE SCALE GENOMIC DNA]</scope>
    <source>
        <strain evidence="2 3">IFM 68171</strain>
    </source>
</reference>
<keyword evidence="1" id="KW-0472">Membrane</keyword>
<organism evidence="2 3">
    <name type="scientific">Madurella fahalii</name>
    <dbReference type="NCBI Taxonomy" id="1157608"/>
    <lineage>
        <taxon>Eukaryota</taxon>
        <taxon>Fungi</taxon>
        <taxon>Dikarya</taxon>
        <taxon>Ascomycota</taxon>
        <taxon>Pezizomycotina</taxon>
        <taxon>Sordariomycetes</taxon>
        <taxon>Sordariomycetidae</taxon>
        <taxon>Sordariales</taxon>
        <taxon>Sordariales incertae sedis</taxon>
        <taxon>Madurella</taxon>
    </lineage>
</organism>
<evidence type="ECO:0000313" key="2">
    <source>
        <dbReference type="EMBL" id="GAB1319546.1"/>
    </source>
</evidence>
<name>A0ABQ0GP80_9PEZI</name>
<dbReference type="EMBL" id="BAAFSV010000005">
    <property type="protein sequence ID" value="GAB1319546.1"/>
    <property type="molecule type" value="Genomic_DNA"/>
</dbReference>
<evidence type="ECO:0000256" key="1">
    <source>
        <dbReference type="SAM" id="Phobius"/>
    </source>
</evidence>
<comment type="caution">
    <text evidence="2">The sequence shown here is derived from an EMBL/GenBank/DDBJ whole genome shotgun (WGS) entry which is preliminary data.</text>
</comment>
<keyword evidence="1" id="KW-0812">Transmembrane</keyword>
<feature type="transmembrane region" description="Helical" evidence="1">
    <location>
        <begin position="6"/>
        <end position="28"/>
    </location>
</feature>
<sequence length="147" mass="16728">MGLRGLPWQCPIAQLLGIFLMALVRALIRRMLGRIPLSCRVFPKYELDFLATRIVFDDLFPRPGEKPNELSLLSTACLPTILAQHLFTSFMWEVAEKLDRDCLLSGDDGDLADAVKVDPRTSTLDALKETWYCPKLTHPRLESFVKH</sequence>
<proteinExistence type="predicted"/>
<dbReference type="RefSeq" id="XP_070921276.1">
    <property type="nucleotide sequence ID" value="XM_071065175.1"/>
</dbReference>
<dbReference type="GeneID" id="98180498"/>
<evidence type="ECO:0000313" key="3">
    <source>
        <dbReference type="Proteomes" id="UP001628179"/>
    </source>
</evidence>
<keyword evidence="3" id="KW-1185">Reference proteome</keyword>